<evidence type="ECO:0000313" key="1">
    <source>
        <dbReference type="EMBL" id="QNE34968.1"/>
    </source>
</evidence>
<name>A0A7G6Y903_9MICO</name>
<gene>
    <name evidence="1" type="ORF">F1C12_07350</name>
</gene>
<proteinExistence type="predicted"/>
<dbReference type="RefSeq" id="WP_185278140.1">
    <property type="nucleotide sequence ID" value="NZ_CP043641.1"/>
</dbReference>
<accession>A0A7G6Y903</accession>
<dbReference type="Proteomes" id="UP000515511">
    <property type="component" value="Chromosome"/>
</dbReference>
<dbReference type="KEGG" id="lse:F1C12_07350"/>
<dbReference type="AlphaFoldDB" id="A0A7G6Y903"/>
<evidence type="ECO:0000313" key="2">
    <source>
        <dbReference type="Proteomes" id="UP000515511"/>
    </source>
</evidence>
<organism evidence="1 2">
    <name type="scientific">Leifsonia shinshuensis</name>
    <dbReference type="NCBI Taxonomy" id="150026"/>
    <lineage>
        <taxon>Bacteria</taxon>
        <taxon>Bacillati</taxon>
        <taxon>Actinomycetota</taxon>
        <taxon>Actinomycetes</taxon>
        <taxon>Micrococcales</taxon>
        <taxon>Microbacteriaceae</taxon>
        <taxon>Leifsonia</taxon>
    </lineage>
</organism>
<protein>
    <submittedName>
        <fullName evidence="1">Uncharacterized protein</fullName>
    </submittedName>
</protein>
<reference evidence="2" key="1">
    <citation type="submission" date="2019-09" db="EMBL/GenBank/DDBJ databases">
        <title>Antimicrobial potential of Antarctic Bacteria.</title>
        <authorList>
            <person name="Benaud N."/>
            <person name="Edwards R.J."/>
            <person name="Ferrari B.C."/>
        </authorList>
    </citation>
    <scope>NUCLEOTIDE SEQUENCE [LARGE SCALE GENOMIC DNA]</scope>
    <source>
        <strain evidence="2">INR9</strain>
    </source>
</reference>
<sequence length="64" mass="6994">MAIRIELRTADCPVCGKRMDGTVKMLGNPGQAGFRTAPQDVHCVSGCERALGDNRERMLGVFQE</sequence>
<dbReference type="EMBL" id="CP043641">
    <property type="protein sequence ID" value="QNE34968.1"/>
    <property type="molecule type" value="Genomic_DNA"/>
</dbReference>